<keyword evidence="3" id="KW-0732">Signal</keyword>
<dbReference type="Proteomes" id="UP000503313">
    <property type="component" value="Chromosome"/>
</dbReference>
<evidence type="ECO:0000256" key="3">
    <source>
        <dbReference type="ARBA" id="ARBA00022729"/>
    </source>
</evidence>
<name>A0AAE7BI68_9BACT</name>
<reference evidence="5 6" key="1">
    <citation type="submission" date="2020-05" db="EMBL/GenBank/DDBJ databases">
        <title>Complete genome sequencing of Campylobacter and Arcobacter type strains.</title>
        <authorList>
            <person name="Miller W.G."/>
            <person name="Yee E."/>
        </authorList>
    </citation>
    <scope>NUCLEOTIDE SEQUENCE [LARGE SCALE GENOMIC DNA]</scope>
    <source>
        <strain evidence="5 6">LMG 25694</strain>
    </source>
</reference>
<gene>
    <name evidence="5" type="ORF">ADFLV_2296</name>
</gene>
<feature type="compositionally biased region" description="Basic and acidic residues" evidence="4">
    <location>
        <begin position="111"/>
        <end position="134"/>
    </location>
</feature>
<dbReference type="KEGG" id="adz:ADFLV_2296"/>
<dbReference type="InterPro" id="IPR006127">
    <property type="entry name" value="ZnuA-like"/>
</dbReference>
<dbReference type="InterPro" id="IPR050492">
    <property type="entry name" value="Bact_metal-bind_prot9"/>
</dbReference>
<dbReference type="RefSeq" id="WP_014474930.1">
    <property type="nucleotide sequence ID" value="NZ_CP053835.1"/>
</dbReference>
<comment type="similarity">
    <text evidence="1">Belongs to the bacterial solute-binding protein 9 family.</text>
</comment>
<dbReference type="Pfam" id="PF01297">
    <property type="entry name" value="ZnuA"/>
    <property type="match status" value="1"/>
</dbReference>
<keyword evidence="6" id="KW-1185">Reference proteome</keyword>
<proteinExistence type="inferred from homology"/>
<sequence length="309" mass="35727">MKRIIFLFIALGSFLYASKPELTVNILPQKYFVQKIVKDKYEINVMVKPGASPHNYEPKPSQMKSLVVSKAYFLIGDSFEKVWLEKLKQSAKNTLFVDTTIGIEKIEMAKHEHHDEEANHEAKHEHEHEAKHDDHDEDEHEEHGHDHTGLDPHIWLDPILVKIQAKNIYEAMVKIDSANSDFYKTNYEEFLKELDTLDADIKNILAPYKDKAFMVFHPSWGYFAKRYEIEEISIEIEGKEPKPNELVELIEEAKKHNIKIVFVSPQFSQKSAQTISKNIGANVVAIDPLSENWSKDLLKTANEIANSYK</sequence>
<evidence type="ECO:0000256" key="1">
    <source>
        <dbReference type="ARBA" id="ARBA00011028"/>
    </source>
</evidence>
<feature type="compositionally biased region" description="Basic and acidic residues" evidence="4">
    <location>
        <begin position="141"/>
        <end position="150"/>
    </location>
</feature>
<protein>
    <submittedName>
        <fullName evidence="5">Metal ion ABC transporter, periplasmic metal-binding protein</fullName>
    </submittedName>
</protein>
<dbReference type="GO" id="GO:0030001">
    <property type="term" value="P:metal ion transport"/>
    <property type="evidence" value="ECO:0007669"/>
    <property type="project" value="InterPro"/>
</dbReference>
<feature type="region of interest" description="Disordered" evidence="4">
    <location>
        <begin position="111"/>
        <end position="150"/>
    </location>
</feature>
<evidence type="ECO:0000256" key="4">
    <source>
        <dbReference type="SAM" id="MobiDB-lite"/>
    </source>
</evidence>
<dbReference type="GO" id="GO:0046872">
    <property type="term" value="F:metal ion binding"/>
    <property type="evidence" value="ECO:0007669"/>
    <property type="project" value="InterPro"/>
</dbReference>
<evidence type="ECO:0000313" key="5">
    <source>
        <dbReference type="EMBL" id="QKF78302.1"/>
    </source>
</evidence>
<dbReference type="SUPFAM" id="SSF53807">
    <property type="entry name" value="Helical backbone' metal receptor"/>
    <property type="match status" value="1"/>
</dbReference>
<organism evidence="5 6">
    <name type="scientific">Arcobacter defluvii</name>
    <dbReference type="NCBI Taxonomy" id="873191"/>
    <lineage>
        <taxon>Bacteria</taxon>
        <taxon>Pseudomonadati</taxon>
        <taxon>Campylobacterota</taxon>
        <taxon>Epsilonproteobacteria</taxon>
        <taxon>Campylobacterales</taxon>
        <taxon>Arcobacteraceae</taxon>
        <taxon>Arcobacter</taxon>
    </lineage>
</organism>
<dbReference type="Gene3D" id="3.40.50.1980">
    <property type="entry name" value="Nitrogenase molybdenum iron protein domain"/>
    <property type="match status" value="2"/>
</dbReference>
<evidence type="ECO:0000256" key="2">
    <source>
        <dbReference type="ARBA" id="ARBA00022448"/>
    </source>
</evidence>
<keyword evidence="2" id="KW-0813">Transport</keyword>
<dbReference type="AlphaFoldDB" id="A0AAE7BI68"/>
<dbReference type="PANTHER" id="PTHR42953:SF3">
    <property type="entry name" value="HIGH-AFFINITY ZINC UPTAKE SYSTEM PROTEIN ZNUA"/>
    <property type="match status" value="1"/>
</dbReference>
<dbReference type="PANTHER" id="PTHR42953">
    <property type="entry name" value="HIGH-AFFINITY ZINC UPTAKE SYSTEM PROTEIN ZNUA-RELATED"/>
    <property type="match status" value="1"/>
</dbReference>
<evidence type="ECO:0000313" key="6">
    <source>
        <dbReference type="Proteomes" id="UP000503313"/>
    </source>
</evidence>
<dbReference type="EMBL" id="CP053835">
    <property type="protein sequence ID" value="QKF78302.1"/>
    <property type="molecule type" value="Genomic_DNA"/>
</dbReference>
<accession>A0AAE7BI68</accession>